<comment type="caution">
    <text evidence="2">The sequence shown here is derived from an EMBL/GenBank/DDBJ whole genome shotgun (WGS) entry which is preliminary data.</text>
</comment>
<dbReference type="PANTHER" id="PTHR28181">
    <property type="entry name" value="UPF0655 PROTEIN YCR015C"/>
    <property type="match status" value="1"/>
</dbReference>
<evidence type="ECO:0000313" key="3">
    <source>
        <dbReference type="Proteomes" id="UP001302602"/>
    </source>
</evidence>
<dbReference type="AlphaFoldDB" id="A0AAN6U5Z3"/>
<feature type="compositionally biased region" description="Basic and acidic residues" evidence="1">
    <location>
        <begin position="471"/>
        <end position="497"/>
    </location>
</feature>
<dbReference type="Proteomes" id="UP001302602">
    <property type="component" value="Unassembled WGS sequence"/>
</dbReference>
<dbReference type="PANTHER" id="PTHR28181:SF1">
    <property type="entry name" value="COLD TOLERANCE PROTEIN 1"/>
    <property type="match status" value="1"/>
</dbReference>
<dbReference type="InterPro" id="IPR023214">
    <property type="entry name" value="HAD_sf"/>
</dbReference>
<organism evidence="2 3">
    <name type="scientific">Parathielavia appendiculata</name>
    <dbReference type="NCBI Taxonomy" id="2587402"/>
    <lineage>
        <taxon>Eukaryota</taxon>
        <taxon>Fungi</taxon>
        <taxon>Dikarya</taxon>
        <taxon>Ascomycota</taxon>
        <taxon>Pezizomycotina</taxon>
        <taxon>Sordariomycetes</taxon>
        <taxon>Sordariomycetidae</taxon>
        <taxon>Sordariales</taxon>
        <taxon>Chaetomiaceae</taxon>
        <taxon>Parathielavia</taxon>
    </lineage>
</organism>
<reference evidence="2" key="1">
    <citation type="journal article" date="2023" name="Mol. Phylogenet. Evol.">
        <title>Genome-scale phylogeny and comparative genomics of the fungal order Sordariales.</title>
        <authorList>
            <person name="Hensen N."/>
            <person name="Bonometti L."/>
            <person name="Westerberg I."/>
            <person name="Brannstrom I.O."/>
            <person name="Guillou S."/>
            <person name="Cros-Aarteil S."/>
            <person name="Calhoun S."/>
            <person name="Haridas S."/>
            <person name="Kuo A."/>
            <person name="Mondo S."/>
            <person name="Pangilinan J."/>
            <person name="Riley R."/>
            <person name="LaButti K."/>
            <person name="Andreopoulos B."/>
            <person name="Lipzen A."/>
            <person name="Chen C."/>
            <person name="Yan M."/>
            <person name="Daum C."/>
            <person name="Ng V."/>
            <person name="Clum A."/>
            <person name="Steindorff A."/>
            <person name="Ohm R.A."/>
            <person name="Martin F."/>
            <person name="Silar P."/>
            <person name="Natvig D.O."/>
            <person name="Lalanne C."/>
            <person name="Gautier V."/>
            <person name="Ament-Velasquez S.L."/>
            <person name="Kruys A."/>
            <person name="Hutchinson M.I."/>
            <person name="Powell A.J."/>
            <person name="Barry K."/>
            <person name="Miller A.N."/>
            <person name="Grigoriev I.V."/>
            <person name="Debuchy R."/>
            <person name="Gladieux P."/>
            <person name="Hiltunen Thoren M."/>
            <person name="Johannesson H."/>
        </authorList>
    </citation>
    <scope>NUCLEOTIDE SEQUENCE</scope>
    <source>
        <strain evidence="2">CBS 731.68</strain>
    </source>
</reference>
<accession>A0AAN6U5Z3</accession>
<keyword evidence="3" id="KW-1185">Reference proteome</keyword>
<dbReference type="RefSeq" id="XP_062650849.1">
    <property type="nucleotide sequence ID" value="XM_062796889.1"/>
</dbReference>
<feature type="compositionally biased region" description="Acidic residues" evidence="1">
    <location>
        <begin position="169"/>
        <end position="180"/>
    </location>
</feature>
<evidence type="ECO:0000313" key="2">
    <source>
        <dbReference type="EMBL" id="KAK4127078.1"/>
    </source>
</evidence>
<evidence type="ECO:0000256" key="1">
    <source>
        <dbReference type="SAM" id="MobiDB-lite"/>
    </source>
</evidence>
<feature type="region of interest" description="Disordered" evidence="1">
    <location>
        <begin position="132"/>
        <end position="182"/>
    </location>
</feature>
<proteinExistence type="predicted"/>
<sequence>MVLLLLDFDGTITQHDTLSSLIALAIAETCSSPPPTESSSSTAARLSELWDDIVKDYVTAHKRHVDSYAGPPAEQRDTLQDELAYLESVRGVELRSVARVGEAGFFRGLGGRNGVLRRLGRRAVELGCRASTTADTADHGKDSGELEGTQPVGGCGPDDEGEKNITVEGEQDGGNGDEEGELKKGAVVVRRGLGEFLEHQASRGWDVAVVSVNWSGEFIQGVVEAGCEPGRGRETVRRMVANGIGFPNGRVEGPKELGGEPLVSAGDKLRAMNSLRRGWEEEKVVYFGDSTTDLACLVEADLGVIIADDGESKLLRTLKRIGFEVSHIGETKGEGKLVWARDFMEVLQSATTLSQSRNTFILSVNTAFSITSSTTMCFHGRLVFSCRHYAWLGVTQPCSVEKAFDRGETDTGCGVRWSHGFDTVRVQQQCAGCTQTRTKTEYRFGVVKERIKVLKGHLKLIKGVVVGGQTKDEKGQGVDHVNEEKDGEKEESAHSAECDSPGEKSSAAASSGSSAAESENTGDTSLEDGCGGFDEIMEEVRVDSKHRPLKLPRIVAEGTARKIQG</sequence>
<name>A0AAN6U5Z3_9PEZI</name>
<dbReference type="EMBL" id="MU853224">
    <property type="protein sequence ID" value="KAK4127078.1"/>
    <property type="molecule type" value="Genomic_DNA"/>
</dbReference>
<gene>
    <name evidence="2" type="ORF">N657DRAFT_687428</name>
</gene>
<dbReference type="InterPro" id="IPR050849">
    <property type="entry name" value="HAD-like_hydrolase_phosphatase"/>
</dbReference>
<protein>
    <submittedName>
        <fullName evidence="2">Uncharacterized protein</fullName>
    </submittedName>
</protein>
<reference evidence="2" key="2">
    <citation type="submission" date="2023-05" db="EMBL/GenBank/DDBJ databases">
        <authorList>
            <consortium name="Lawrence Berkeley National Laboratory"/>
            <person name="Steindorff A."/>
            <person name="Hensen N."/>
            <person name="Bonometti L."/>
            <person name="Westerberg I."/>
            <person name="Brannstrom I.O."/>
            <person name="Guillou S."/>
            <person name="Cros-Aarteil S."/>
            <person name="Calhoun S."/>
            <person name="Haridas S."/>
            <person name="Kuo A."/>
            <person name="Mondo S."/>
            <person name="Pangilinan J."/>
            <person name="Riley R."/>
            <person name="Labutti K."/>
            <person name="Andreopoulos B."/>
            <person name="Lipzen A."/>
            <person name="Chen C."/>
            <person name="Yanf M."/>
            <person name="Daum C."/>
            <person name="Ng V."/>
            <person name="Clum A."/>
            <person name="Ohm R."/>
            <person name="Martin F."/>
            <person name="Silar P."/>
            <person name="Natvig D."/>
            <person name="Lalanne C."/>
            <person name="Gautier V."/>
            <person name="Ament-Velasquez S.L."/>
            <person name="Kruys A."/>
            <person name="Hutchinson M.I."/>
            <person name="Powell A.J."/>
            <person name="Barry K."/>
            <person name="Miller A.N."/>
            <person name="Grigoriev I.V."/>
            <person name="Debuchy R."/>
            <person name="Gladieux P."/>
            <person name="Thoren M.H."/>
            <person name="Johannesson H."/>
        </authorList>
    </citation>
    <scope>NUCLEOTIDE SEQUENCE</scope>
    <source>
        <strain evidence="2">CBS 731.68</strain>
    </source>
</reference>
<dbReference type="GeneID" id="87833657"/>
<dbReference type="Gene3D" id="3.40.50.1000">
    <property type="entry name" value="HAD superfamily/HAD-like"/>
    <property type="match status" value="1"/>
</dbReference>
<dbReference type="SUPFAM" id="SSF56784">
    <property type="entry name" value="HAD-like"/>
    <property type="match status" value="1"/>
</dbReference>
<feature type="region of interest" description="Disordered" evidence="1">
    <location>
        <begin position="471"/>
        <end position="532"/>
    </location>
</feature>
<dbReference type="InterPro" id="IPR036412">
    <property type="entry name" value="HAD-like_sf"/>
</dbReference>
<feature type="compositionally biased region" description="Low complexity" evidence="1">
    <location>
        <begin position="505"/>
        <end position="519"/>
    </location>
</feature>